<accession>A0ABR8S7S1</accession>
<dbReference type="Pfam" id="PF08327">
    <property type="entry name" value="AHSA1"/>
    <property type="match status" value="1"/>
</dbReference>
<reference evidence="3 4" key="1">
    <citation type="submission" date="2020-08" db="EMBL/GenBank/DDBJ databases">
        <title>A Genomic Blueprint of the Chicken Gut Microbiome.</title>
        <authorList>
            <person name="Gilroy R."/>
            <person name="Ravi A."/>
            <person name="Getino M."/>
            <person name="Pursley I."/>
            <person name="Horton D.L."/>
            <person name="Alikhan N.-F."/>
            <person name="Baker D."/>
            <person name="Gharbi K."/>
            <person name="Hall N."/>
            <person name="Watson M."/>
            <person name="Adriaenssens E.M."/>
            <person name="Foster-Nyarko E."/>
            <person name="Jarju S."/>
            <person name="Secka A."/>
            <person name="Antonio M."/>
            <person name="Oren A."/>
            <person name="Chaudhuri R."/>
            <person name="La Ragione R.M."/>
            <person name="Hildebrand F."/>
            <person name="Pallen M.J."/>
        </authorList>
    </citation>
    <scope>NUCLEOTIDE SEQUENCE [LARGE SCALE GENOMIC DNA]</scope>
    <source>
        <strain evidence="3 4">Sa2CVA6</strain>
    </source>
</reference>
<dbReference type="Proteomes" id="UP000634919">
    <property type="component" value="Unassembled WGS sequence"/>
</dbReference>
<name>A0ABR8S7S1_9BURK</name>
<gene>
    <name evidence="3" type="ORF">H9646_01495</name>
</gene>
<feature type="domain" description="Activator of Hsp90 ATPase homologue 1/2-like C-terminal" evidence="2">
    <location>
        <begin position="12"/>
        <end position="141"/>
    </location>
</feature>
<dbReference type="InterPro" id="IPR013538">
    <property type="entry name" value="ASHA1/2-like_C"/>
</dbReference>
<dbReference type="RefSeq" id="WP_191721555.1">
    <property type="nucleotide sequence ID" value="NZ_JACSQK010000001.1"/>
</dbReference>
<dbReference type="CDD" id="cd08895">
    <property type="entry name" value="SRPBCC_CalC_Aha1-like_2"/>
    <property type="match status" value="1"/>
</dbReference>
<evidence type="ECO:0000259" key="2">
    <source>
        <dbReference type="Pfam" id="PF08327"/>
    </source>
</evidence>
<dbReference type="InterPro" id="IPR023393">
    <property type="entry name" value="START-like_dom_sf"/>
</dbReference>
<dbReference type="EMBL" id="JACSQK010000001">
    <property type="protein sequence ID" value="MBD7959144.1"/>
    <property type="molecule type" value="Genomic_DNA"/>
</dbReference>
<keyword evidence="4" id="KW-1185">Reference proteome</keyword>
<dbReference type="Gene3D" id="3.30.530.20">
    <property type="match status" value="1"/>
</dbReference>
<comment type="similarity">
    <text evidence="1">Belongs to the AHA1 family.</text>
</comment>
<organism evidence="3 4">
    <name type="scientific">Comamonas avium</name>
    <dbReference type="NCBI Taxonomy" id="2762231"/>
    <lineage>
        <taxon>Bacteria</taxon>
        <taxon>Pseudomonadati</taxon>
        <taxon>Pseudomonadota</taxon>
        <taxon>Betaproteobacteria</taxon>
        <taxon>Burkholderiales</taxon>
        <taxon>Comamonadaceae</taxon>
        <taxon>Comamonas</taxon>
    </lineage>
</organism>
<sequence length="150" mass="16625">MPHTIQLHRVLQAPPERIYRAFTIAAALVKWMPPHGFVCEVQEMDARPGGHFRMAFINLSTGERSSFGGVYLELVPNTRIRNSDQFDDPGLPGSMITTVDLRAVACGTEIQIVQEGLPEMIPVESCYLGWQQSLHLLSLLVEADIPANLA</sequence>
<comment type="caution">
    <text evidence="3">The sequence shown here is derived from an EMBL/GenBank/DDBJ whole genome shotgun (WGS) entry which is preliminary data.</text>
</comment>
<evidence type="ECO:0000313" key="4">
    <source>
        <dbReference type="Proteomes" id="UP000634919"/>
    </source>
</evidence>
<proteinExistence type="inferred from homology"/>
<protein>
    <submittedName>
        <fullName evidence="3">SRPBCC family protein</fullName>
    </submittedName>
</protein>
<evidence type="ECO:0000256" key="1">
    <source>
        <dbReference type="ARBA" id="ARBA00006817"/>
    </source>
</evidence>
<dbReference type="SUPFAM" id="SSF55961">
    <property type="entry name" value="Bet v1-like"/>
    <property type="match status" value="1"/>
</dbReference>
<evidence type="ECO:0000313" key="3">
    <source>
        <dbReference type="EMBL" id="MBD7959144.1"/>
    </source>
</evidence>